<name>A0A0V1F2S7_9BILA</name>
<keyword evidence="2" id="KW-1185">Reference proteome</keyword>
<reference evidence="1 2" key="1">
    <citation type="submission" date="2015-01" db="EMBL/GenBank/DDBJ databases">
        <title>Evolution of Trichinella species and genotypes.</title>
        <authorList>
            <person name="Korhonen P.K."/>
            <person name="Edoardo P."/>
            <person name="Giuseppe L.R."/>
            <person name="Gasser R.B."/>
        </authorList>
    </citation>
    <scope>NUCLEOTIDE SEQUENCE [LARGE SCALE GENOMIC DNA]</scope>
    <source>
        <strain evidence="1">ISS1029</strain>
    </source>
</reference>
<protein>
    <submittedName>
        <fullName evidence="1">Uncharacterized protein</fullName>
    </submittedName>
</protein>
<dbReference type="EMBL" id="JYDP01007045">
    <property type="protein sequence ID" value="KRY80140.1"/>
    <property type="molecule type" value="Genomic_DNA"/>
</dbReference>
<evidence type="ECO:0000313" key="1">
    <source>
        <dbReference type="EMBL" id="KRY80140.1"/>
    </source>
</evidence>
<dbReference type="Proteomes" id="UP000055024">
    <property type="component" value="Unassembled WGS sequence"/>
</dbReference>
<dbReference type="AlphaFoldDB" id="A0A0V1F2S7"/>
<accession>A0A0V1F2S7</accession>
<sequence>MTLKCNRYFLIWNVEPSQPSTQFTFDIEKEI</sequence>
<organism evidence="1 2">
    <name type="scientific">Trichinella zimbabwensis</name>
    <dbReference type="NCBI Taxonomy" id="268475"/>
    <lineage>
        <taxon>Eukaryota</taxon>
        <taxon>Metazoa</taxon>
        <taxon>Ecdysozoa</taxon>
        <taxon>Nematoda</taxon>
        <taxon>Enoplea</taxon>
        <taxon>Dorylaimia</taxon>
        <taxon>Trichinellida</taxon>
        <taxon>Trichinellidae</taxon>
        <taxon>Trichinella</taxon>
    </lineage>
</organism>
<proteinExistence type="predicted"/>
<evidence type="ECO:0000313" key="2">
    <source>
        <dbReference type="Proteomes" id="UP000055024"/>
    </source>
</evidence>
<gene>
    <name evidence="1" type="ORF">T11_2676</name>
</gene>
<comment type="caution">
    <text evidence="1">The sequence shown here is derived from an EMBL/GenBank/DDBJ whole genome shotgun (WGS) entry which is preliminary data.</text>
</comment>